<comment type="subcellular location">
    <subcellularLocation>
        <location evidence="4">Nucleus</location>
        <location evidence="4">Nucleolus</location>
    </subcellularLocation>
    <subcellularLocation>
        <location evidence="4">Nucleus</location>
        <location evidence="4">Nucleoplasm</location>
    </subcellularLocation>
</comment>
<protein>
    <recommendedName>
        <fullName evidence="4">Pescadillo homolog</fullName>
    </recommendedName>
    <alternativeName>
        <fullName evidence="4">Nucleolar protein 7 homolog</fullName>
    </alternativeName>
</protein>
<feature type="compositionally biased region" description="Polar residues" evidence="5">
    <location>
        <begin position="1203"/>
        <end position="1217"/>
    </location>
</feature>
<dbReference type="GO" id="GO:0000463">
    <property type="term" value="P:maturation of LSU-rRNA from tricistronic rRNA transcript (SSU-rRNA, 5.8S rRNA, LSU-rRNA)"/>
    <property type="evidence" value="ECO:0007669"/>
    <property type="project" value="UniProtKB-UniRule"/>
</dbReference>
<dbReference type="GO" id="GO:0003723">
    <property type="term" value="F:RNA binding"/>
    <property type="evidence" value="ECO:0007669"/>
    <property type="project" value="TreeGrafter"/>
</dbReference>
<dbReference type="EMBL" id="JAWRVG010000002">
    <property type="protein sequence ID" value="KAK4084432.1"/>
    <property type="molecule type" value="Genomic_DNA"/>
</dbReference>
<evidence type="ECO:0000256" key="2">
    <source>
        <dbReference type="ARBA" id="ARBA00022552"/>
    </source>
</evidence>
<comment type="function">
    <text evidence="4">Component of the NOP7 complex, which is required for maturation of the 25S and 5.8S ribosomal RNAs and formation of the 60S ribosome.</text>
</comment>
<dbReference type="PANTHER" id="PTHR12221">
    <property type="entry name" value="PESCADILLO - RELATED"/>
    <property type="match status" value="1"/>
</dbReference>
<dbReference type="Proteomes" id="UP001273209">
    <property type="component" value="Unassembled WGS sequence"/>
</dbReference>
<feature type="region of interest" description="Disordered" evidence="5">
    <location>
        <begin position="1303"/>
        <end position="1333"/>
    </location>
</feature>
<feature type="compositionally biased region" description="Polar residues" evidence="5">
    <location>
        <begin position="1159"/>
        <end position="1175"/>
    </location>
</feature>
<dbReference type="InterPro" id="IPR010613">
    <property type="entry name" value="PES"/>
</dbReference>
<proteinExistence type="inferred from homology"/>
<accession>A0AAE1IKC2</accession>
<dbReference type="PROSITE" id="PS50172">
    <property type="entry name" value="BRCT"/>
    <property type="match status" value="1"/>
</dbReference>
<sequence>MARIKKKGQAGAAKNFVTRNQAIRKLQLSLPDFRKLCIWKGIYPREPRSKKKVSKSSTASTTFYYTKDIQYLLHEPLVQKFRDHKVLEKKISRALGRGDVSDAARLEGNASRPDKTGKPTYTLDHVVRERYPTFVDALRDLDDCLSMLFLFANLPSTSMVPAKMIARCERLCLEFQHYLIVSKSLTKSFLSIKGIYYQANIQGEEVLWLVPYKFNQRIVGDVDFRIMGTFVEFYMTLLGFVNFRLYTSIGLKYPPKFDAVKDEDAAELGAFTLEGKTLVGGEEQSKLEDVAHKPDPKVQAAVNKVLKNMANGGANGAATDDTSMADTQEADEDAAGAIDKFEPAAPGGDILPQPSYTGTSPNTLFSNFTIYLSRETPRQPLEFILKSFGCKRVGWDAVLGGGAFTTDELDPSITHQIVDRPPIQASMNEEGDGEDNQTAQKLAANRRVPGRIYIQPQWVWDSVNDGELKEPHVYAPGASLPPHLSPFVRKVQGAYDPTMSLEEQEPEAEALEAGDDDEDVDADETVEGMDVAEDDEDEDEDEAEADEDEAEEEEDEAEEEEDADEALQRQIELEAEMSGKTVKSKAANPKTKAKEDARKALAKKAREEAEDLDRAKGMLSKKKRKLFEQMQYTNNKKSAEDAKLRSKRRKLEKEKANGKAKLIHVKKQPPVDGEVTAGQGMDRSSPEWDLDSDEIASVTSQDLHENRPNRWTGTRRTWQRLTAEERRLWQSMEAVEGQDLAIHLFNAHALKRRGKDSRTAQDVTVTLENGEQGIWAPPRVWTAWPLNESRVPQQKHIRGEDDDGYGKFTFRKAERRMPSSELHEELGATILRLAGERFHRSKAREQRKTVLASIEADVTSLNQGESQRQGQDTPGVSDPSSEDEKMMIDDEGGKDEAALPKRRKGEILRAKEPVMSSNDDLSYEIIRPSVRHILSQLDSTLQILHNARIATTNYASDSSATSDSESDAHSGPKRGRGRPRSTQLTGTETSPRPDGAVAPKASKRGRPRKVHIPHEGETHEEMLLRIARQSHRRLPTLAHDRDAAFEEWLRQGDERLAREEALLREEEELGIGPQDSAQERRLRRLGLRDWSDVVGAAALAGFSPQVIARTAKRCANLFGQGMVMRRLDEAPASRAPAFHTMEYRPEKIKLGSDEESDSDSQAGAVTAASSRNNTLSRQASLARLSSRGRSSSPFRGRSSPHSASSAFGTPRNGTPWNRSQSKSRSRSRSSAGFHLCPVPTCERSATGFARRQNLRRHMQLVHPGRGDDDEEWDSEDEMFGAVHVDGFLKPINPARGWRESVAANSLVIRKRGRERRMGEDEDDDDDYNRGSRS</sequence>
<feature type="compositionally biased region" description="Basic residues" evidence="5">
    <location>
        <begin position="1001"/>
        <end position="1011"/>
    </location>
</feature>
<dbReference type="GO" id="GO:0030687">
    <property type="term" value="C:preribosome, large subunit precursor"/>
    <property type="evidence" value="ECO:0007669"/>
    <property type="project" value="UniProtKB-UniRule"/>
</dbReference>
<feature type="compositionally biased region" description="Acidic residues" evidence="5">
    <location>
        <begin position="502"/>
        <end position="565"/>
    </location>
</feature>
<dbReference type="Pfam" id="PF06732">
    <property type="entry name" value="Pescadillo_N"/>
    <property type="match status" value="1"/>
</dbReference>
<organism evidence="7 8">
    <name type="scientific">Trichoderma aggressivum f. europaeum</name>
    <dbReference type="NCBI Taxonomy" id="173218"/>
    <lineage>
        <taxon>Eukaryota</taxon>
        <taxon>Fungi</taxon>
        <taxon>Dikarya</taxon>
        <taxon>Ascomycota</taxon>
        <taxon>Pezizomycotina</taxon>
        <taxon>Sordariomycetes</taxon>
        <taxon>Hypocreomycetidae</taxon>
        <taxon>Hypocreales</taxon>
        <taxon>Hypocreaceae</taxon>
        <taxon>Trichoderma</taxon>
    </lineage>
</organism>
<dbReference type="Pfam" id="PF00533">
    <property type="entry name" value="BRCT"/>
    <property type="match status" value="1"/>
</dbReference>
<evidence type="ECO:0000256" key="5">
    <source>
        <dbReference type="SAM" id="MobiDB-lite"/>
    </source>
</evidence>
<dbReference type="HAMAP" id="MF_03028">
    <property type="entry name" value="Pescadillo"/>
    <property type="match status" value="1"/>
</dbReference>
<feature type="compositionally biased region" description="Polar residues" evidence="5">
    <location>
        <begin position="981"/>
        <end position="990"/>
    </location>
</feature>
<dbReference type="GO" id="GO:0070545">
    <property type="term" value="C:PeBoW complex"/>
    <property type="evidence" value="ECO:0007669"/>
    <property type="project" value="TreeGrafter"/>
</dbReference>
<dbReference type="PANTHER" id="PTHR12221:SF6">
    <property type="entry name" value="PESCADILLO HOMOLOG"/>
    <property type="match status" value="1"/>
</dbReference>
<feature type="compositionally biased region" description="Low complexity" evidence="5">
    <location>
        <begin position="1176"/>
        <end position="1202"/>
    </location>
</feature>
<feature type="region of interest" description="Disordered" evidence="5">
    <location>
        <begin position="499"/>
        <end position="689"/>
    </location>
</feature>
<dbReference type="Gene3D" id="3.30.160.60">
    <property type="entry name" value="Classic Zinc Finger"/>
    <property type="match status" value="1"/>
</dbReference>
<comment type="subunit">
    <text evidence="4">Component of the NOP7 complex, composed of ERB1, NOP7 and YTM1. Within the NOP7 complex ERB1 appears to interact directly with NOP7 and YTM1. The NOP7 complex also associates with the 66S pre-ribosome.</text>
</comment>
<comment type="caution">
    <text evidence="7">The sequence shown here is derived from an EMBL/GenBank/DDBJ whole genome shotgun (WGS) entry which is preliminary data.</text>
</comment>
<dbReference type="Gene3D" id="3.40.50.10190">
    <property type="entry name" value="BRCT domain"/>
    <property type="match status" value="1"/>
</dbReference>
<dbReference type="GO" id="GO:0000466">
    <property type="term" value="P:maturation of 5.8S rRNA from tricistronic rRNA transcript (SSU-rRNA, 5.8S rRNA, LSU-rRNA)"/>
    <property type="evidence" value="ECO:0007669"/>
    <property type="project" value="UniProtKB-UniRule"/>
</dbReference>
<keyword evidence="2 4" id="KW-0698">rRNA processing</keyword>
<dbReference type="InterPro" id="IPR036420">
    <property type="entry name" value="BRCT_dom_sf"/>
</dbReference>
<reference evidence="7" key="1">
    <citation type="submission" date="2023-11" db="EMBL/GenBank/DDBJ databases">
        <title>The genome sequences of three competitors of mushroom-forming fungi.</title>
        <authorList>
            <person name="Beijen E."/>
            <person name="Ohm R.A."/>
        </authorList>
    </citation>
    <scope>NUCLEOTIDE SEQUENCE</scope>
    <source>
        <strain evidence="7">CBS 100526</strain>
    </source>
</reference>
<name>A0AAE1IKC2_9HYPO</name>
<evidence type="ECO:0000259" key="6">
    <source>
        <dbReference type="PROSITE" id="PS50172"/>
    </source>
</evidence>
<feature type="compositionally biased region" description="Polar residues" evidence="5">
    <location>
        <begin position="859"/>
        <end position="874"/>
    </location>
</feature>
<keyword evidence="8" id="KW-1185">Reference proteome</keyword>
<dbReference type="GO" id="GO:0043021">
    <property type="term" value="F:ribonucleoprotein complex binding"/>
    <property type="evidence" value="ECO:0007669"/>
    <property type="project" value="UniProtKB-UniRule"/>
</dbReference>
<evidence type="ECO:0000313" key="7">
    <source>
        <dbReference type="EMBL" id="KAK4084432.1"/>
    </source>
</evidence>
<keyword evidence="1 4" id="KW-0690">Ribosome biogenesis</keyword>
<dbReference type="InterPro" id="IPR059095">
    <property type="entry name" value="Znf_C2H2_17_2nd"/>
</dbReference>
<feature type="region of interest" description="Disordered" evidence="5">
    <location>
        <begin position="954"/>
        <end position="1020"/>
    </location>
</feature>
<gene>
    <name evidence="4" type="primary">NOP7</name>
    <name evidence="7" type="ORF">Triagg1_912</name>
</gene>
<feature type="compositionally biased region" description="Basic and acidic residues" evidence="5">
    <location>
        <begin position="894"/>
        <end position="912"/>
    </location>
</feature>
<evidence type="ECO:0000313" key="8">
    <source>
        <dbReference type="Proteomes" id="UP001273209"/>
    </source>
</evidence>
<keyword evidence="3 4" id="KW-0539">Nucleus</keyword>
<dbReference type="Pfam" id="PF26176">
    <property type="entry name" value="zf_C2H2_17_2"/>
    <property type="match status" value="1"/>
</dbReference>
<evidence type="ECO:0000256" key="1">
    <source>
        <dbReference type="ARBA" id="ARBA00022517"/>
    </source>
</evidence>
<dbReference type="SUPFAM" id="SSF52113">
    <property type="entry name" value="BRCT domain"/>
    <property type="match status" value="1"/>
</dbReference>
<dbReference type="CDD" id="cd17709">
    <property type="entry name" value="BRCT_pescadillo_like"/>
    <property type="match status" value="1"/>
</dbReference>
<comment type="similarity">
    <text evidence="4">Belongs to the pescadillo family.</text>
</comment>
<dbReference type="InterPro" id="IPR001357">
    <property type="entry name" value="BRCT_dom"/>
</dbReference>
<feature type="region of interest" description="Disordered" evidence="5">
    <location>
        <begin position="859"/>
        <end position="917"/>
    </location>
</feature>
<evidence type="ECO:0000256" key="3">
    <source>
        <dbReference type="ARBA" id="ARBA00023242"/>
    </source>
</evidence>
<feature type="region of interest" description="Disordered" evidence="5">
    <location>
        <begin position="1149"/>
        <end position="1237"/>
    </location>
</feature>
<feature type="compositionally biased region" description="Basic and acidic residues" evidence="5">
    <location>
        <begin position="592"/>
        <end position="616"/>
    </location>
</feature>
<dbReference type="InterPro" id="IPR019622">
    <property type="entry name" value="Rrn9_dom"/>
</dbReference>
<evidence type="ECO:0000256" key="4">
    <source>
        <dbReference type="HAMAP-Rule" id="MF_03028"/>
    </source>
</evidence>
<feature type="domain" description="BRCT" evidence="6">
    <location>
        <begin position="360"/>
        <end position="476"/>
    </location>
</feature>
<dbReference type="GO" id="GO:0005654">
    <property type="term" value="C:nucleoplasm"/>
    <property type="evidence" value="ECO:0007669"/>
    <property type="project" value="UniProtKB-SubCell"/>
</dbReference>
<dbReference type="Pfam" id="PF10680">
    <property type="entry name" value="RRN9"/>
    <property type="match status" value="1"/>
</dbReference>